<dbReference type="InterPro" id="IPR007085">
    <property type="entry name" value="DNA/pantothenate-metab_flavo_C"/>
</dbReference>
<comment type="catalytic activity">
    <reaction evidence="3 4">
        <text>(R)-4'-phosphopantothenate + L-cysteine + CTP = N-[(R)-4-phosphopantothenoyl]-L-cysteine + CMP + diphosphate + H(+)</text>
        <dbReference type="Rhea" id="RHEA:19397"/>
        <dbReference type="ChEBI" id="CHEBI:10986"/>
        <dbReference type="ChEBI" id="CHEBI:15378"/>
        <dbReference type="ChEBI" id="CHEBI:33019"/>
        <dbReference type="ChEBI" id="CHEBI:35235"/>
        <dbReference type="ChEBI" id="CHEBI:37563"/>
        <dbReference type="ChEBI" id="CHEBI:59458"/>
        <dbReference type="ChEBI" id="CHEBI:60377"/>
        <dbReference type="EC" id="6.3.2.5"/>
    </reaction>
</comment>
<keyword evidence="3" id="KW-0511">Multifunctional enzyme</keyword>
<dbReference type="HAMAP" id="MF_02225">
    <property type="entry name" value="CoaBC"/>
    <property type="match status" value="1"/>
</dbReference>
<feature type="binding site" evidence="3">
    <location>
        <position position="278"/>
    </location>
    <ligand>
        <name>CTP</name>
        <dbReference type="ChEBI" id="CHEBI:37563"/>
    </ligand>
</feature>
<dbReference type="SUPFAM" id="SSF102645">
    <property type="entry name" value="CoaB-like"/>
    <property type="match status" value="1"/>
</dbReference>
<evidence type="ECO:0000256" key="4">
    <source>
        <dbReference type="RuleBase" id="RU364078"/>
    </source>
</evidence>
<comment type="similarity">
    <text evidence="3 4">In the N-terminal section; belongs to the HFCD (homo-oligomeric flavin containing Cys decarboxylase) superfamily.</text>
</comment>
<dbReference type="GO" id="GO:0071513">
    <property type="term" value="C:phosphopantothenoylcysteine decarboxylase complex"/>
    <property type="evidence" value="ECO:0007669"/>
    <property type="project" value="TreeGrafter"/>
</dbReference>
<comment type="pathway">
    <text evidence="3 4">Cofactor biosynthesis; coenzyme A biosynthesis; CoA from (R)-pantothenate: step 3/5.</text>
</comment>
<dbReference type="InterPro" id="IPR036551">
    <property type="entry name" value="Flavin_trans-like"/>
</dbReference>
<feature type="binding site" evidence="3">
    <location>
        <position position="325"/>
    </location>
    <ligand>
        <name>CTP</name>
        <dbReference type="ChEBI" id="CHEBI:37563"/>
    </ligand>
</feature>
<dbReference type="GO" id="GO:0010181">
    <property type="term" value="F:FMN binding"/>
    <property type="evidence" value="ECO:0007669"/>
    <property type="project" value="UniProtKB-UniRule"/>
</dbReference>
<dbReference type="EMBL" id="CP013002">
    <property type="protein sequence ID" value="ALL15113.1"/>
    <property type="molecule type" value="Genomic_DNA"/>
</dbReference>
<dbReference type="UniPathway" id="UPA00241">
    <property type="reaction ID" value="UER00353"/>
</dbReference>
<feature type="active site" description="Proton donor" evidence="3">
    <location>
        <position position="156"/>
    </location>
</feature>
<dbReference type="STRING" id="69395.AQ619_18060"/>
<dbReference type="InterPro" id="IPR035929">
    <property type="entry name" value="CoaB-like_sf"/>
</dbReference>
<dbReference type="SUPFAM" id="SSF52507">
    <property type="entry name" value="Homo-oligomeric flavin-containing Cys decarboxylases, HFCD"/>
    <property type="match status" value="1"/>
</dbReference>
<dbReference type="GO" id="GO:0046872">
    <property type="term" value="F:metal ion binding"/>
    <property type="evidence" value="ECO:0007669"/>
    <property type="project" value="UniProtKB-KW"/>
</dbReference>
<feature type="region of interest" description="Phosphopantothenate--cysteine ligase" evidence="3">
    <location>
        <begin position="191"/>
        <end position="398"/>
    </location>
</feature>
<dbReference type="NCBIfam" id="TIGR00521">
    <property type="entry name" value="coaBC_dfp"/>
    <property type="match status" value="1"/>
</dbReference>
<dbReference type="Pfam" id="PF02441">
    <property type="entry name" value="Flavoprotein"/>
    <property type="match status" value="1"/>
</dbReference>
<dbReference type="GO" id="GO:0015937">
    <property type="term" value="P:coenzyme A biosynthetic process"/>
    <property type="evidence" value="ECO:0007669"/>
    <property type="project" value="UniProtKB-UniRule"/>
</dbReference>
<keyword evidence="1 3" id="KW-0210">Decarboxylase</keyword>
<comment type="pathway">
    <text evidence="3 4">Cofactor biosynthesis; coenzyme A biosynthesis; CoA from (R)-pantothenate: step 2/5.</text>
</comment>
<sequence>MSDKRVLLIVGGGIAAYKALELTRLLRKAGVAVRPILTKAGAEFVTPLSLGSLAEDRVYDDLFSLTDEAEMGHIQLSRSADLVVVAPATADLIAKAAHGLAGDLASTALLATDKPVLMAPAMNVRMWLHPATRRNVATLKADGVRFVGPDDGAMACGEFGPGRLAEPEVIFAAIMDALKGPADRPLAGKRALVTAGPTFEPIDPVRGITNRSSGKQGFAIAEALAQLGAEVTLIAGPVFLPTPRGVTRIDVETARQMLAACQAALPADVGVFVAAVADWRVDEAFGTKLKKEKGGPPALTFVENPDILATVSATGPHRPQLVVGFAAETNDVEMHARAKLSRKGCDWIIANDVTEPGVMGGEDNAVLLVTQEATERWDRAPKDEVARAIARKIAEALA</sequence>
<feature type="binding site" evidence="3">
    <location>
        <position position="343"/>
    </location>
    <ligand>
        <name>CTP</name>
        <dbReference type="ChEBI" id="CHEBI:37563"/>
    </ligand>
</feature>
<organism evidence="7 8">
    <name type="scientific">Caulobacter henricii</name>
    <dbReference type="NCBI Taxonomy" id="69395"/>
    <lineage>
        <taxon>Bacteria</taxon>
        <taxon>Pseudomonadati</taxon>
        <taxon>Pseudomonadota</taxon>
        <taxon>Alphaproteobacteria</taxon>
        <taxon>Caulobacterales</taxon>
        <taxon>Caulobacteraceae</taxon>
        <taxon>Caulobacter</taxon>
    </lineage>
</organism>
<comment type="cofactor">
    <cofactor evidence="3">
        <name>Mg(2+)</name>
        <dbReference type="ChEBI" id="CHEBI:18420"/>
    </cofactor>
</comment>
<dbReference type="Pfam" id="PF04127">
    <property type="entry name" value="DFP"/>
    <property type="match status" value="1"/>
</dbReference>
<keyword evidence="3 4" id="KW-0436">Ligase</keyword>
<evidence type="ECO:0000259" key="6">
    <source>
        <dbReference type="Pfam" id="PF04127"/>
    </source>
</evidence>
<name>A0A0P0P3D8_9CAUL</name>
<proteinExistence type="inferred from homology"/>
<dbReference type="EC" id="4.1.1.36" evidence="3"/>
<dbReference type="RefSeq" id="WP_062151026.1">
    <property type="nucleotide sequence ID" value="NZ_CP013002.1"/>
</dbReference>
<protein>
    <recommendedName>
        <fullName evidence="3">Coenzyme A biosynthesis bifunctional protein CoaBC</fullName>
    </recommendedName>
    <alternativeName>
        <fullName evidence="3">DNA/pantothenate metabolism flavoprotein</fullName>
    </alternativeName>
    <alternativeName>
        <fullName evidence="3">Phosphopantothenoylcysteine synthetase/decarboxylase</fullName>
        <shortName evidence="3">PPCS-PPCDC</shortName>
    </alternativeName>
    <domain>
        <recommendedName>
            <fullName evidence="3">Phosphopantothenoylcysteine decarboxylase</fullName>
            <shortName evidence="3">PPC decarboxylase</shortName>
            <shortName evidence="3">PPC-DC</shortName>
            <ecNumber evidence="3">4.1.1.36</ecNumber>
        </recommendedName>
        <alternativeName>
            <fullName evidence="3">CoaC</fullName>
        </alternativeName>
    </domain>
    <domain>
        <recommendedName>
            <fullName evidence="3">Phosphopantothenate--cysteine ligase</fullName>
            <ecNumber evidence="3">6.3.2.5</ecNumber>
        </recommendedName>
        <alternativeName>
            <fullName evidence="3">CoaB</fullName>
        </alternativeName>
        <alternativeName>
            <fullName evidence="3">Phosphopantothenoylcysteine synthetase</fullName>
            <shortName evidence="3">PPC synthetase</shortName>
            <shortName evidence="3">PPC-S</shortName>
        </alternativeName>
    </domain>
</protein>
<comment type="caution">
    <text evidence="3">Lacks conserved residue(s) required for the propagation of feature annotation.</text>
</comment>
<dbReference type="EC" id="6.3.2.5" evidence="3"/>
<evidence type="ECO:0000256" key="1">
    <source>
        <dbReference type="ARBA" id="ARBA00022793"/>
    </source>
</evidence>
<dbReference type="KEGG" id="chq:AQ619_18060"/>
<evidence type="ECO:0000256" key="2">
    <source>
        <dbReference type="ARBA" id="ARBA00023239"/>
    </source>
</evidence>
<dbReference type="Proteomes" id="UP000056905">
    <property type="component" value="Chromosome"/>
</dbReference>
<dbReference type="PANTHER" id="PTHR14359">
    <property type="entry name" value="HOMO-OLIGOMERIC FLAVIN CONTAINING CYS DECARBOXYLASE FAMILY"/>
    <property type="match status" value="1"/>
</dbReference>
<evidence type="ECO:0000313" key="8">
    <source>
        <dbReference type="Proteomes" id="UP000056905"/>
    </source>
</evidence>
<feature type="binding site" evidence="3">
    <location>
        <begin position="305"/>
        <end position="308"/>
    </location>
    <ligand>
        <name>CTP</name>
        <dbReference type="ChEBI" id="CHEBI:37563"/>
    </ligand>
</feature>
<dbReference type="Gene3D" id="3.40.50.10300">
    <property type="entry name" value="CoaB-like"/>
    <property type="match status" value="1"/>
</dbReference>
<dbReference type="PANTHER" id="PTHR14359:SF6">
    <property type="entry name" value="PHOSPHOPANTOTHENOYLCYSTEINE DECARBOXYLASE"/>
    <property type="match status" value="1"/>
</dbReference>
<dbReference type="GO" id="GO:0004632">
    <property type="term" value="F:phosphopantothenate--cysteine ligase activity"/>
    <property type="evidence" value="ECO:0007669"/>
    <property type="project" value="UniProtKB-UniRule"/>
</dbReference>
<evidence type="ECO:0000259" key="5">
    <source>
        <dbReference type="Pfam" id="PF02441"/>
    </source>
</evidence>
<evidence type="ECO:0000256" key="3">
    <source>
        <dbReference type="HAMAP-Rule" id="MF_02225"/>
    </source>
</evidence>
<feature type="region of interest" description="Phosphopantothenoylcysteine decarboxylase" evidence="3">
    <location>
        <begin position="1"/>
        <end position="190"/>
    </location>
</feature>
<keyword evidence="3" id="KW-0479">Metal-binding</keyword>
<reference evidence="7 8" key="1">
    <citation type="submission" date="2015-10" db="EMBL/GenBank/DDBJ databases">
        <title>Conservation of the essential genome among Caulobacter and Brevundimonas species.</title>
        <authorList>
            <person name="Scott D."/>
            <person name="Ely B."/>
        </authorList>
    </citation>
    <scope>NUCLEOTIDE SEQUENCE [LARGE SCALE GENOMIC DNA]</scope>
    <source>
        <strain evidence="7 8">CB4</strain>
    </source>
</reference>
<gene>
    <name evidence="3" type="primary">coaBC</name>
    <name evidence="7" type="ORF">AQ619_18060</name>
</gene>
<feature type="binding site" evidence="3">
    <location>
        <position position="288"/>
    </location>
    <ligand>
        <name>CTP</name>
        <dbReference type="ChEBI" id="CHEBI:37563"/>
    </ligand>
</feature>
<keyword evidence="3 4" id="KW-0288">FMN</keyword>
<comment type="catalytic activity">
    <reaction evidence="3 4">
        <text>N-[(R)-4-phosphopantothenoyl]-L-cysteine + H(+) = (R)-4'-phosphopantetheine + CO2</text>
        <dbReference type="Rhea" id="RHEA:16793"/>
        <dbReference type="ChEBI" id="CHEBI:15378"/>
        <dbReference type="ChEBI" id="CHEBI:16526"/>
        <dbReference type="ChEBI" id="CHEBI:59458"/>
        <dbReference type="ChEBI" id="CHEBI:61723"/>
        <dbReference type="EC" id="4.1.1.36"/>
    </reaction>
</comment>
<comment type="cofactor">
    <cofactor evidence="3">
        <name>FMN</name>
        <dbReference type="ChEBI" id="CHEBI:58210"/>
    </cofactor>
    <text evidence="3">Binds 1 FMN per subunit.</text>
</comment>
<comment type="function">
    <text evidence="3">Catalyzes two sequential steps in the biosynthesis of coenzyme A. In the first step cysteine is conjugated to 4'-phosphopantothenate to form 4-phosphopantothenoylcysteine. In the second step the latter compound is decarboxylated to form 4'-phosphopantotheine.</text>
</comment>
<keyword evidence="8" id="KW-1185">Reference proteome</keyword>
<feature type="binding site" evidence="3">
    <location>
        <position position="339"/>
    </location>
    <ligand>
        <name>CTP</name>
        <dbReference type="ChEBI" id="CHEBI:37563"/>
    </ligand>
</feature>
<keyword evidence="2 3" id="KW-0456">Lyase</keyword>
<accession>A0A0P0P3D8</accession>
<dbReference type="Gene3D" id="3.40.50.1950">
    <property type="entry name" value="Flavin prenyltransferase-like"/>
    <property type="match status" value="1"/>
</dbReference>
<keyword evidence="3 4" id="KW-0285">Flavoprotein</keyword>
<dbReference type="GO" id="GO:0015941">
    <property type="term" value="P:pantothenate catabolic process"/>
    <property type="evidence" value="ECO:0007669"/>
    <property type="project" value="InterPro"/>
</dbReference>
<evidence type="ECO:0000313" key="7">
    <source>
        <dbReference type="EMBL" id="ALL15113.1"/>
    </source>
</evidence>
<feature type="domain" description="DNA/pantothenate metabolism flavoprotein C-terminal" evidence="6">
    <location>
        <begin position="186"/>
        <end position="395"/>
    </location>
</feature>
<dbReference type="OrthoDB" id="9802554at2"/>
<dbReference type="AlphaFoldDB" id="A0A0P0P3D8"/>
<comment type="similarity">
    <text evidence="3 4">In the C-terminal section; belongs to the PPC synthetase family.</text>
</comment>
<keyword evidence="3" id="KW-0460">Magnesium</keyword>
<comment type="function">
    <text evidence="4">Catalyzes two steps in the biosynthesis of coenzyme A. In the first step cysteine is conjugated to 4'-phosphopantothenate to form 4-phosphopantothenoylcysteine, in the latter compound is decarboxylated to form 4'-phosphopantotheine.</text>
</comment>
<dbReference type="InterPro" id="IPR003382">
    <property type="entry name" value="Flavoprotein"/>
</dbReference>
<dbReference type="InterPro" id="IPR005252">
    <property type="entry name" value="CoaBC"/>
</dbReference>
<dbReference type="eggNOG" id="COG0452">
    <property type="taxonomic scope" value="Bacteria"/>
</dbReference>
<dbReference type="GO" id="GO:0004633">
    <property type="term" value="F:phosphopantothenoylcysteine decarboxylase activity"/>
    <property type="evidence" value="ECO:0007669"/>
    <property type="project" value="UniProtKB-UniRule"/>
</dbReference>
<feature type="domain" description="Flavoprotein" evidence="5">
    <location>
        <begin position="4"/>
        <end position="177"/>
    </location>
</feature>